<dbReference type="SUPFAM" id="SSF56112">
    <property type="entry name" value="Protein kinase-like (PK-like)"/>
    <property type="match status" value="1"/>
</dbReference>
<dbReference type="Proteomes" id="UP001589611">
    <property type="component" value="Unassembled WGS sequence"/>
</dbReference>
<evidence type="ECO:0000313" key="3">
    <source>
        <dbReference type="Proteomes" id="UP001589611"/>
    </source>
</evidence>
<reference evidence="2 3" key="1">
    <citation type="submission" date="2024-09" db="EMBL/GenBank/DDBJ databases">
        <authorList>
            <person name="Sun Q."/>
            <person name="Mori K."/>
        </authorList>
    </citation>
    <scope>NUCLEOTIDE SEQUENCE [LARGE SCALE GENOMIC DNA]</scope>
    <source>
        <strain evidence="2 3">JCM 1342</strain>
    </source>
</reference>
<dbReference type="PANTHER" id="PTHR21310">
    <property type="entry name" value="AMINOGLYCOSIDE PHOSPHOTRANSFERASE-RELATED-RELATED"/>
    <property type="match status" value="1"/>
</dbReference>
<sequence>MPDKPSAELLISEELVRALASSQARALADAANLPLSHAADGWDCSVWRLGEDFAVRLPRRARSAPLVLHEQEVLGPIAARLAGTGVGVPAPLVHGRPEFAFPWPWSIVPWFDGYAGLGIPRPERAGWAVPLASALIALHVPAPADHPVNPVRGVPLAHRASAVAARLESLRGRAPAAALVRASLLWDAALHAPAWADRPVWIHGDLHPGNIVARGSELVAIIDFGDVTAGDPAYDLAVAWLAFDAIGRAAFIAATGDRYDGATWTRAHGWAAAFALLLLDQSDDNPEYAALAADAMQEMSL</sequence>
<evidence type="ECO:0000259" key="1">
    <source>
        <dbReference type="Pfam" id="PF01636"/>
    </source>
</evidence>
<dbReference type="PANTHER" id="PTHR21310:SF42">
    <property type="entry name" value="BIFUNCTIONAL AAC_APH"/>
    <property type="match status" value="1"/>
</dbReference>
<dbReference type="RefSeq" id="WP_344713844.1">
    <property type="nucleotide sequence ID" value="NZ_BAAAWH010000001.1"/>
</dbReference>
<dbReference type="EC" id="2.7.-.-" evidence="2"/>
<proteinExistence type="predicted"/>
<dbReference type="EMBL" id="JBHMBE010000002">
    <property type="protein sequence ID" value="MFB9644993.1"/>
    <property type="molecule type" value="Genomic_DNA"/>
</dbReference>
<evidence type="ECO:0000313" key="2">
    <source>
        <dbReference type="EMBL" id="MFB9644993.1"/>
    </source>
</evidence>
<gene>
    <name evidence="2" type="ORF">ACFFPJ_04185</name>
</gene>
<dbReference type="InterPro" id="IPR011009">
    <property type="entry name" value="Kinase-like_dom_sf"/>
</dbReference>
<dbReference type="InterPro" id="IPR051678">
    <property type="entry name" value="AGP_Transferase"/>
</dbReference>
<dbReference type="InterPro" id="IPR002575">
    <property type="entry name" value="Aminoglycoside_PTrfase"/>
</dbReference>
<dbReference type="CDD" id="cd05155">
    <property type="entry name" value="APH_ChoK_like_1"/>
    <property type="match status" value="1"/>
</dbReference>
<accession>A0ABV5SXC1</accession>
<dbReference type="Pfam" id="PF01636">
    <property type="entry name" value="APH"/>
    <property type="match status" value="1"/>
</dbReference>
<dbReference type="GO" id="GO:0016740">
    <property type="term" value="F:transferase activity"/>
    <property type="evidence" value="ECO:0007669"/>
    <property type="project" value="UniProtKB-KW"/>
</dbReference>
<keyword evidence="3" id="KW-1185">Reference proteome</keyword>
<organism evidence="2 3">
    <name type="scientific">Microbacterium terregens</name>
    <dbReference type="NCBI Taxonomy" id="69363"/>
    <lineage>
        <taxon>Bacteria</taxon>
        <taxon>Bacillati</taxon>
        <taxon>Actinomycetota</taxon>
        <taxon>Actinomycetes</taxon>
        <taxon>Micrococcales</taxon>
        <taxon>Microbacteriaceae</taxon>
        <taxon>Microbacterium</taxon>
    </lineage>
</organism>
<dbReference type="Gene3D" id="3.30.200.20">
    <property type="entry name" value="Phosphorylase Kinase, domain 1"/>
    <property type="match status" value="1"/>
</dbReference>
<feature type="domain" description="Aminoglycoside phosphotransferase" evidence="1">
    <location>
        <begin position="39"/>
        <end position="270"/>
    </location>
</feature>
<protein>
    <submittedName>
        <fullName evidence="2">Aminoglycoside phosphotransferase family protein</fullName>
        <ecNumber evidence="2">2.7.-.-</ecNumber>
    </submittedName>
</protein>
<name>A0ABV5SXC1_9MICO</name>
<comment type="caution">
    <text evidence="2">The sequence shown here is derived from an EMBL/GenBank/DDBJ whole genome shotgun (WGS) entry which is preliminary data.</text>
</comment>
<keyword evidence="2" id="KW-0808">Transferase</keyword>
<dbReference type="Gene3D" id="3.90.1200.10">
    <property type="match status" value="1"/>
</dbReference>